<gene>
    <name evidence="2" type="ORF">AWC35_21800</name>
</gene>
<proteinExistence type="predicted"/>
<evidence type="ECO:0000313" key="3">
    <source>
        <dbReference type="Proteomes" id="UP000217182"/>
    </source>
</evidence>
<dbReference type="InterPro" id="IPR050792">
    <property type="entry name" value="ADP-ribosylglycohydrolase"/>
</dbReference>
<keyword evidence="3" id="KW-1185">Reference proteome</keyword>
<feature type="binding site" evidence="1">
    <location>
        <position position="316"/>
    </location>
    <ligand>
        <name>Mg(2+)</name>
        <dbReference type="ChEBI" id="CHEBI:18420"/>
        <label>1</label>
    </ligand>
</feature>
<keyword evidence="1" id="KW-0460">Magnesium</keyword>
<organism evidence="2 3">
    <name type="scientific">Gibbsiella quercinecans</name>
    <dbReference type="NCBI Taxonomy" id="929813"/>
    <lineage>
        <taxon>Bacteria</taxon>
        <taxon>Pseudomonadati</taxon>
        <taxon>Pseudomonadota</taxon>
        <taxon>Gammaproteobacteria</taxon>
        <taxon>Enterobacterales</taxon>
        <taxon>Yersiniaceae</taxon>
        <taxon>Gibbsiella</taxon>
    </lineage>
</organism>
<dbReference type="AlphaFoldDB" id="A0A250B6Q6"/>
<dbReference type="GO" id="GO:0046872">
    <property type="term" value="F:metal ion binding"/>
    <property type="evidence" value="ECO:0007669"/>
    <property type="project" value="UniProtKB-KW"/>
</dbReference>
<feature type="binding site" evidence="1">
    <location>
        <position position="317"/>
    </location>
    <ligand>
        <name>Mg(2+)</name>
        <dbReference type="ChEBI" id="CHEBI:18420"/>
        <label>1</label>
    </ligand>
</feature>
<dbReference type="InterPro" id="IPR036705">
    <property type="entry name" value="Ribosyl_crysJ1_sf"/>
</dbReference>
<comment type="cofactor">
    <cofactor evidence="1">
        <name>Mg(2+)</name>
        <dbReference type="ChEBI" id="CHEBI:18420"/>
    </cofactor>
    <text evidence="1">Binds 2 magnesium ions per subunit.</text>
</comment>
<accession>A0A250B6Q6</accession>
<dbReference type="Pfam" id="PF03747">
    <property type="entry name" value="ADP_ribosyl_GH"/>
    <property type="match status" value="1"/>
</dbReference>
<feature type="binding site" evidence="1">
    <location>
        <position position="117"/>
    </location>
    <ligand>
        <name>Mg(2+)</name>
        <dbReference type="ChEBI" id="CHEBI:18420"/>
        <label>1</label>
    </ligand>
</feature>
<dbReference type="KEGG" id="gqu:AWC35_21800"/>
<dbReference type="InterPro" id="IPR005502">
    <property type="entry name" value="Ribosyl_crysJ1"/>
</dbReference>
<dbReference type="SUPFAM" id="SSF101478">
    <property type="entry name" value="ADP-ribosylglycohydrolase"/>
    <property type="match status" value="1"/>
</dbReference>
<feature type="binding site" evidence="1">
    <location>
        <position position="314"/>
    </location>
    <ligand>
        <name>Mg(2+)</name>
        <dbReference type="ChEBI" id="CHEBI:18420"/>
        <label>1</label>
    </ligand>
</feature>
<keyword evidence="2" id="KW-0378">Hydrolase</keyword>
<feature type="binding site" evidence="1">
    <location>
        <position position="116"/>
    </location>
    <ligand>
        <name>Mg(2+)</name>
        <dbReference type="ChEBI" id="CHEBI:18420"/>
        <label>1</label>
    </ligand>
</feature>
<evidence type="ECO:0000313" key="2">
    <source>
        <dbReference type="EMBL" id="ATA21756.1"/>
    </source>
</evidence>
<sequence>MLDLHTDVSSLKIFIHENYPYVIPDGYHQAFQEEGGLHLDYNRWLSDQSNLPDWLHSVGPQLSEETLLDRAKGSLVGLAAGDAVGTTLEFLPRDQKYVDDMIGGGPFQLKAGEWTDDTSMALCLAETYVHCHDLNVTDFRNRLVNWYHYGTNSSNGICFDIGNATRHALEAYLQYGNEWFGNNDARTAGNAEIIRLAPAAIFHRHSLLHTLAQSELQGKATHGAIESMDCCRLLGMILHHLLNGANKSEALATKTCPLNARTALINAGIYKNKTREHIRSSGYVIDTLEAALWAVWNTSNFHDAILLAANLADDADSVAATAGQIAGALYGYSGIPKVWRDKLVEEERISGLAEQLWGHSDPSKR</sequence>
<dbReference type="EMBL" id="CP014136">
    <property type="protein sequence ID" value="ATA21756.1"/>
    <property type="molecule type" value="Genomic_DNA"/>
</dbReference>
<evidence type="ECO:0000256" key="1">
    <source>
        <dbReference type="PIRSR" id="PIRSR605502-1"/>
    </source>
</evidence>
<dbReference type="PANTHER" id="PTHR16222">
    <property type="entry name" value="ADP-RIBOSYLGLYCOHYDROLASE"/>
    <property type="match status" value="1"/>
</dbReference>
<dbReference type="InterPro" id="IPR049650">
    <property type="entry name" value="Tri1-like"/>
</dbReference>
<dbReference type="PANTHER" id="PTHR16222:SF12">
    <property type="entry name" value="ADP-RIBOSYLGLYCOHYDROLASE-RELATED"/>
    <property type="match status" value="1"/>
</dbReference>
<keyword evidence="1" id="KW-0479">Metal-binding</keyword>
<feature type="binding site" evidence="1">
    <location>
        <position position="115"/>
    </location>
    <ligand>
        <name>Mg(2+)</name>
        <dbReference type="ChEBI" id="CHEBI:18420"/>
        <label>1</label>
    </ligand>
</feature>
<reference evidence="2 3" key="1">
    <citation type="submission" date="2016-01" db="EMBL/GenBank/DDBJ databases">
        <authorList>
            <person name="Oliw E.H."/>
        </authorList>
    </citation>
    <scope>NUCLEOTIDE SEQUENCE [LARGE SCALE GENOMIC DNA]</scope>
    <source>
        <strain evidence="2 3">FRB97</strain>
    </source>
</reference>
<dbReference type="NCBIfam" id="NF041672">
    <property type="entry name" value="ADPriboarghdlase"/>
    <property type="match status" value="1"/>
</dbReference>
<dbReference type="OrthoDB" id="9798107at2"/>
<dbReference type="Gene3D" id="1.10.4080.10">
    <property type="entry name" value="ADP-ribosylation/Crystallin J1"/>
    <property type="match status" value="1"/>
</dbReference>
<name>A0A250B6Q6_9GAMM</name>
<dbReference type="GO" id="GO:0016787">
    <property type="term" value="F:hydrolase activity"/>
    <property type="evidence" value="ECO:0007669"/>
    <property type="project" value="UniProtKB-KW"/>
</dbReference>
<dbReference type="Proteomes" id="UP000217182">
    <property type="component" value="Chromosome"/>
</dbReference>
<protein>
    <submittedName>
        <fullName evidence="2">ADP-ribosylglycohydrolase</fullName>
    </submittedName>
</protein>